<dbReference type="SUPFAM" id="SSF52922">
    <property type="entry name" value="TK C-terminal domain-like"/>
    <property type="match status" value="1"/>
</dbReference>
<accession>A0ABM7MQG9</accession>
<dbReference type="SMART" id="SM00861">
    <property type="entry name" value="Transket_pyr"/>
    <property type="match status" value="1"/>
</dbReference>
<feature type="domain" description="Transketolase-like pyrimidine-binding" evidence="11">
    <location>
        <begin position="364"/>
        <end position="535"/>
    </location>
</feature>
<dbReference type="InterPro" id="IPR055152">
    <property type="entry name" value="Transketolase-like_C_2"/>
</dbReference>
<protein>
    <recommendedName>
        <fullName evidence="4 10">Transketolase</fullName>
        <ecNumber evidence="4 10">2.2.1.1</ecNumber>
    </recommendedName>
</protein>
<evidence type="ECO:0000256" key="4">
    <source>
        <dbReference type="ARBA" id="ARBA00013152"/>
    </source>
</evidence>
<dbReference type="InterPro" id="IPR005475">
    <property type="entry name" value="Transketolase-like_Pyr-bd"/>
</dbReference>
<dbReference type="CDD" id="cd02012">
    <property type="entry name" value="TPP_TK"/>
    <property type="match status" value="1"/>
</dbReference>
<dbReference type="RefSeq" id="WP_223904538.1">
    <property type="nucleotide sequence ID" value="NZ_AP024238.1"/>
</dbReference>
<dbReference type="InterPro" id="IPR033247">
    <property type="entry name" value="Transketolase_fam"/>
</dbReference>
<evidence type="ECO:0000256" key="1">
    <source>
        <dbReference type="ARBA" id="ARBA00001946"/>
    </source>
</evidence>
<comment type="cofactor">
    <cofactor evidence="2">
        <name>thiamine diphosphate</name>
        <dbReference type="ChEBI" id="CHEBI:58937"/>
    </cofactor>
</comment>
<keyword evidence="6" id="KW-0479">Metal-binding</keyword>
<dbReference type="InterPro" id="IPR049557">
    <property type="entry name" value="Transketolase_CS"/>
</dbReference>
<comment type="catalytic activity">
    <reaction evidence="9">
        <text>D-sedoheptulose 7-phosphate + D-glyceraldehyde 3-phosphate = aldehydo-D-ribose 5-phosphate + D-xylulose 5-phosphate</text>
        <dbReference type="Rhea" id="RHEA:10508"/>
        <dbReference type="ChEBI" id="CHEBI:57483"/>
        <dbReference type="ChEBI" id="CHEBI:57737"/>
        <dbReference type="ChEBI" id="CHEBI:58273"/>
        <dbReference type="ChEBI" id="CHEBI:59776"/>
        <dbReference type="EC" id="2.2.1.1"/>
    </reaction>
</comment>
<keyword evidence="13" id="KW-1185">Reference proteome</keyword>
<keyword evidence="5" id="KW-0808">Transferase</keyword>
<dbReference type="InterPro" id="IPR005474">
    <property type="entry name" value="Transketolase_N"/>
</dbReference>
<dbReference type="EMBL" id="AP024238">
    <property type="protein sequence ID" value="BCO28603.1"/>
    <property type="molecule type" value="Genomic_DNA"/>
</dbReference>
<sequence length="689" mass="73752">MNNPTPEFAKQMANAIRLLAVDAVEKAKSGHPGAPMGMADIAEVLWNRHLSHNPTNPHWANRDRFVLSNGHGSMLIYALLHLTGYNLPMEELKNFRQLHSKTAGHPEFGITPGVETTTGPLGQGITNAVGMALAEKLLGQEFNKPDLPIVGHFTYVFLGDGCMMEGISHEACALAGTLRLSKLVAFYDDNGISIDGHVEGWFTDDTPQRFEAYGWNVIAGVDGHNPAAIDAAVKAAKAQAHNLDGKPTLICCKTVIGMGSPNKAGTHDVHGAALGAAEVQATRDALGWTSAPFEIPADIAAAWNAVARGVAAESAWNRQFAAYQAQYPLQAAEFVRRMSGDLLPVYTEKLPEVLAGIASNATSFATRKSSQNALDVMAPLVPEFFGGSADLTGSNLTNFKGCVRAGRDTWGNHLSYGVREFGMAAIMNGIALHGGYIPYGGTFLTFSDYSRNAIRMAALMKIRVIHVFTHDSIGLGEDGPTHQSVEHIPSLRIIPGLDVWRPADGLETAVAWACAVERRDGPSALCLSRQNLPRLADISQADKIRKGGYILSDMEGAQAAILSTGSELEIAMKAQAALAADGIATRVVSMPCTNVFDRQSEAYQEMVLPLSMPTVAIEAAHPDFWRKYVGRTGVVIGMPTFGESAPAPKLYAHFGITAERVVAAVEVLAHRAAHRRAEPLPDTVVPSSN</sequence>
<reference evidence="12 13" key="1">
    <citation type="journal article" date="2021" name="Microbiol. Spectr.">
        <title>A Single Bacterium Capable of Oxidation and Reduction of Iron at Circumneutral pH.</title>
        <authorList>
            <person name="Kato S."/>
            <person name="Ohkuma M."/>
        </authorList>
    </citation>
    <scope>NUCLEOTIDE SEQUENCE [LARGE SCALE GENOMIC DNA]</scope>
    <source>
        <strain evidence="12 13">MIZ03</strain>
    </source>
</reference>
<evidence type="ECO:0000256" key="9">
    <source>
        <dbReference type="ARBA" id="ARBA00049473"/>
    </source>
</evidence>
<dbReference type="PANTHER" id="PTHR43522:SF2">
    <property type="entry name" value="TRANSKETOLASE 1-RELATED"/>
    <property type="match status" value="1"/>
</dbReference>
<name>A0ABM7MQG9_9BURK</name>
<dbReference type="EC" id="2.2.1.1" evidence="4 10"/>
<evidence type="ECO:0000313" key="12">
    <source>
        <dbReference type="EMBL" id="BCO28603.1"/>
    </source>
</evidence>
<dbReference type="PROSITE" id="PS00801">
    <property type="entry name" value="TRANSKETOLASE_1"/>
    <property type="match status" value="1"/>
</dbReference>
<evidence type="ECO:0000256" key="10">
    <source>
        <dbReference type="NCBIfam" id="TIGR00232"/>
    </source>
</evidence>
<dbReference type="Gene3D" id="3.40.50.920">
    <property type="match status" value="1"/>
</dbReference>
<evidence type="ECO:0000256" key="6">
    <source>
        <dbReference type="ARBA" id="ARBA00022723"/>
    </source>
</evidence>
<evidence type="ECO:0000256" key="8">
    <source>
        <dbReference type="ARBA" id="ARBA00023052"/>
    </source>
</evidence>
<evidence type="ECO:0000313" key="13">
    <source>
        <dbReference type="Proteomes" id="UP000824366"/>
    </source>
</evidence>
<keyword evidence="8" id="KW-0786">Thiamine pyrophosphate</keyword>
<evidence type="ECO:0000256" key="7">
    <source>
        <dbReference type="ARBA" id="ARBA00022842"/>
    </source>
</evidence>
<dbReference type="Proteomes" id="UP000824366">
    <property type="component" value="Chromosome"/>
</dbReference>
<dbReference type="InterPro" id="IPR009014">
    <property type="entry name" value="Transketo_C/PFOR_II"/>
</dbReference>
<dbReference type="NCBIfam" id="TIGR00232">
    <property type="entry name" value="tktlase_bact"/>
    <property type="match status" value="1"/>
</dbReference>
<comment type="cofactor">
    <cofactor evidence="1">
        <name>Mg(2+)</name>
        <dbReference type="ChEBI" id="CHEBI:18420"/>
    </cofactor>
</comment>
<dbReference type="PANTHER" id="PTHR43522">
    <property type="entry name" value="TRANSKETOLASE"/>
    <property type="match status" value="1"/>
</dbReference>
<keyword evidence="7" id="KW-0460">Magnesium</keyword>
<dbReference type="Gene3D" id="3.40.50.970">
    <property type="match status" value="2"/>
</dbReference>
<dbReference type="Pfam" id="PF00456">
    <property type="entry name" value="Transketolase_N"/>
    <property type="match status" value="1"/>
</dbReference>
<proteinExistence type="inferred from homology"/>
<evidence type="ECO:0000256" key="2">
    <source>
        <dbReference type="ARBA" id="ARBA00001964"/>
    </source>
</evidence>
<dbReference type="CDD" id="cd07033">
    <property type="entry name" value="TPP_PYR_DXS_TK_like"/>
    <property type="match status" value="1"/>
</dbReference>
<evidence type="ECO:0000259" key="11">
    <source>
        <dbReference type="SMART" id="SM00861"/>
    </source>
</evidence>
<dbReference type="Pfam" id="PF22613">
    <property type="entry name" value="Transketolase_C_1"/>
    <property type="match status" value="1"/>
</dbReference>
<dbReference type="SUPFAM" id="SSF52518">
    <property type="entry name" value="Thiamin diphosphate-binding fold (THDP-binding)"/>
    <property type="match status" value="2"/>
</dbReference>
<comment type="similarity">
    <text evidence="3">Belongs to the transketolase family.</text>
</comment>
<evidence type="ECO:0000256" key="5">
    <source>
        <dbReference type="ARBA" id="ARBA00022679"/>
    </source>
</evidence>
<dbReference type="Pfam" id="PF02779">
    <property type="entry name" value="Transket_pyr"/>
    <property type="match status" value="1"/>
</dbReference>
<dbReference type="InterPro" id="IPR029061">
    <property type="entry name" value="THDP-binding"/>
</dbReference>
<organism evidence="12 13">
    <name type="scientific">Rhodoferax lithotrophicus</name>
    <dbReference type="NCBI Taxonomy" id="2798804"/>
    <lineage>
        <taxon>Bacteria</taxon>
        <taxon>Pseudomonadati</taxon>
        <taxon>Pseudomonadota</taxon>
        <taxon>Betaproteobacteria</taxon>
        <taxon>Burkholderiales</taxon>
        <taxon>Comamonadaceae</taxon>
        <taxon>Rhodoferax</taxon>
    </lineage>
</organism>
<evidence type="ECO:0000256" key="3">
    <source>
        <dbReference type="ARBA" id="ARBA00007131"/>
    </source>
</evidence>
<gene>
    <name evidence="12" type="ORF">MIZ03_3512</name>
</gene>
<dbReference type="InterPro" id="IPR005478">
    <property type="entry name" value="Transketolase_bac-like"/>
</dbReference>